<comment type="caution">
    <text evidence="14">The sequence shown here is derived from an EMBL/GenBank/DDBJ whole genome shotgun (WGS) entry which is preliminary data.</text>
</comment>
<sequence length="432" mass="47936">MALTLQYVQTVRQLQIENRTQMDAEAASLARRYQQTGIVGLAAFLTESENRVRGYFYVLASPDGRALAGNLFTWPDGIHSPGHYTFSTDVVSSQGSTRRRAEVRVLWLEPGYRLLVGQLTETRQRLQQRYLASLAWSILGTLVVGLLLGWWLSRRALRFVETAADTGERLLAGDLSQRLPTSERHDEYDRLAEIINTCFSNLERTVEGLRTATDALAHDLKTPLTRIKSRLALTRMRKTTTAELRCAIDETEADAEGLLRSINDILALARIEGTSQQSFEPLDLASVAAEALELYRPACEERHLRVVSELRPAWIDGVRPLIDRAVANLLDNAVRHTPAHGTIRVKVEGVEGRSRITVADSGAGIPPEEHERALERFVRLDGSRGDPGTGLGLSLVQSIVRVHRGALALSDNHPGLIVDMTFPNTQKVAADR</sequence>
<organism evidence="14 15">
    <name type="scientific">Novosphingobium kalidii</name>
    <dbReference type="NCBI Taxonomy" id="3230299"/>
    <lineage>
        <taxon>Bacteria</taxon>
        <taxon>Pseudomonadati</taxon>
        <taxon>Pseudomonadota</taxon>
        <taxon>Alphaproteobacteria</taxon>
        <taxon>Sphingomonadales</taxon>
        <taxon>Sphingomonadaceae</taxon>
        <taxon>Novosphingobium</taxon>
    </lineage>
</organism>
<keyword evidence="4" id="KW-0597">Phosphoprotein</keyword>
<dbReference type="InterPro" id="IPR005467">
    <property type="entry name" value="His_kinase_dom"/>
</dbReference>
<dbReference type="InterPro" id="IPR050428">
    <property type="entry name" value="TCS_sensor_his_kinase"/>
</dbReference>
<evidence type="ECO:0000256" key="1">
    <source>
        <dbReference type="ARBA" id="ARBA00000085"/>
    </source>
</evidence>
<dbReference type="SUPFAM" id="SSF55874">
    <property type="entry name" value="ATPase domain of HSP90 chaperone/DNA topoisomerase II/histidine kinase"/>
    <property type="match status" value="1"/>
</dbReference>
<dbReference type="InterPro" id="IPR003594">
    <property type="entry name" value="HATPase_dom"/>
</dbReference>
<accession>A0ABV2CX48</accession>
<keyword evidence="8 11" id="KW-1133">Transmembrane helix</keyword>
<evidence type="ECO:0000256" key="10">
    <source>
        <dbReference type="ARBA" id="ARBA00023136"/>
    </source>
</evidence>
<evidence type="ECO:0000256" key="6">
    <source>
        <dbReference type="ARBA" id="ARBA00022692"/>
    </source>
</evidence>
<dbReference type="SMART" id="SM00388">
    <property type="entry name" value="HisKA"/>
    <property type="match status" value="1"/>
</dbReference>
<evidence type="ECO:0000256" key="9">
    <source>
        <dbReference type="ARBA" id="ARBA00023012"/>
    </source>
</evidence>
<dbReference type="GO" id="GO:0016301">
    <property type="term" value="F:kinase activity"/>
    <property type="evidence" value="ECO:0007669"/>
    <property type="project" value="UniProtKB-KW"/>
</dbReference>
<dbReference type="SMART" id="SM00304">
    <property type="entry name" value="HAMP"/>
    <property type="match status" value="1"/>
</dbReference>
<feature type="domain" description="Histidine kinase" evidence="12">
    <location>
        <begin position="215"/>
        <end position="426"/>
    </location>
</feature>
<evidence type="ECO:0000256" key="11">
    <source>
        <dbReference type="SAM" id="Phobius"/>
    </source>
</evidence>
<evidence type="ECO:0000256" key="3">
    <source>
        <dbReference type="ARBA" id="ARBA00012438"/>
    </source>
</evidence>
<evidence type="ECO:0000259" key="12">
    <source>
        <dbReference type="PROSITE" id="PS50109"/>
    </source>
</evidence>
<dbReference type="EC" id="2.7.13.3" evidence="3"/>
<comment type="subcellular location">
    <subcellularLocation>
        <location evidence="2">Membrane</location>
    </subcellularLocation>
</comment>
<dbReference type="PROSITE" id="PS50109">
    <property type="entry name" value="HIS_KIN"/>
    <property type="match status" value="1"/>
</dbReference>
<evidence type="ECO:0000256" key="7">
    <source>
        <dbReference type="ARBA" id="ARBA00022777"/>
    </source>
</evidence>
<dbReference type="InterPro" id="IPR003660">
    <property type="entry name" value="HAMP_dom"/>
</dbReference>
<dbReference type="Gene3D" id="1.10.287.130">
    <property type="match status" value="1"/>
</dbReference>
<dbReference type="InterPro" id="IPR003661">
    <property type="entry name" value="HisK_dim/P_dom"/>
</dbReference>
<evidence type="ECO:0000256" key="5">
    <source>
        <dbReference type="ARBA" id="ARBA00022679"/>
    </source>
</evidence>
<keyword evidence="7 14" id="KW-0418">Kinase</keyword>
<feature type="domain" description="HAMP" evidence="13">
    <location>
        <begin position="150"/>
        <end position="207"/>
    </location>
</feature>
<dbReference type="EMBL" id="JBEWLY010000005">
    <property type="protein sequence ID" value="MET1754182.1"/>
    <property type="molecule type" value="Genomic_DNA"/>
</dbReference>
<dbReference type="PRINTS" id="PR00344">
    <property type="entry name" value="BCTRLSENSOR"/>
</dbReference>
<evidence type="ECO:0000256" key="4">
    <source>
        <dbReference type="ARBA" id="ARBA00022553"/>
    </source>
</evidence>
<keyword evidence="6 11" id="KW-0812">Transmembrane</keyword>
<evidence type="ECO:0000259" key="13">
    <source>
        <dbReference type="PROSITE" id="PS50885"/>
    </source>
</evidence>
<evidence type="ECO:0000313" key="15">
    <source>
        <dbReference type="Proteomes" id="UP001548713"/>
    </source>
</evidence>
<dbReference type="Proteomes" id="UP001548713">
    <property type="component" value="Unassembled WGS sequence"/>
</dbReference>
<dbReference type="Pfam" id="PF00512">
    <property type="entry name" value="HisKA"/>
    <property type="match status" value="1"/>
</dbReference>
<dbReference type="InterPro" id="IPR004358">
    <property type="entry name" value="Sig_transdc_His_kin-like_C"/>
</dbReference>
<dbReference type="CDD" id="cd00082">
    <property type="entry name" value="HisKA"/>
    <property type="match status" value="1"/>
</dbReference>
<dbReference type="Pfam" id="PF02518">
    <property type="entry name" value="HATPase_c"/>
    <property type="match status" value="1"/>
</dbReference>
<dbReference type="Gene3D" id="3.30.565.10">
    <property type="entry name" value="Histidine kinase-like ATPase, C-terminal domain"/>
    <property type="match status" value="1"/>
</dbReference>
<dbReference type="RefSeq" id="WP_353982593.1">
    <property type="nucleotide sequence ID" value="NZ_JBEWLY010000005.1"/>
</dbReference>
<dbReference type="CDD" id="cd00075">
    <property type="entry name" value="HATPase"/>
    <property type="match status" value="1"/>
</dbReference>
<keyword evidence="15" id="KW-1185">Reference proteome</keyword>
<name>A0ABV2CX48_9SPHN</name>
<dbReference type="Gene3D" id="6.10.340.10">
    <property type="match status" value="1"/>
</dbReference>
<dbReference type="PROSITE" id="PS50885">
    <property type="entry name" value="HAMP"/>
    <property type="match status" value="1"/>
</dbReference>
<dbReference type="SUPFAM" id="SSF47384">
    <property type="entry name" value="Homodimeric domain of signal transducing histidine kinase"/>
    <property type="match status" value="1"/>
</dbReference>
<keyword evidence="9" id="KW-0902">Two-component regulatory system</keyword>
<proteinExistence type="predicted"/>
<comment type="catalytic activity">
    <reaction evidence="1">
        <text>ATP + protein L-histidine = ADP + protein N-phospho-L-histidine.</text>
        <dbReference type="EC" id="2.7.13.3"/>
    </reaction>
</comment>
<dbReference type="SMART" id="SM00387">
    <property type="entry name" value="HATPase_c"/>
    <property type="match status" value="1"/>
</dbReference>
<evidence type="ECO:0000256" key="2">
    <source>
        <dbReference type="ARBA" id="ARBA00004370"/>
    </source>
</evidence>
<dbReference type="InterPro" id="IPR036097">
    <property type="entry name" value="HisK_dim/P_sf"/>
</dbReference>
<protein>
    <recommendedName>
        <fullName evidence="3">histidine kinase</fullName>
        <ecNumber evidence="3">2.7.13.3</ecNumber>
    </recommendedName>
</protein>
<dbReference type="InterPro" id="IPR036890">
    <property type="entry name" value="HATPase_C_sf"/>
</dbReference>
<keyword evidence="5" id="KW-0808">Transferase</keyword>
<gene>
    <name evidence="14" type="ORF">ABVV53_01695</name>
</gene>
<keyword evidence="10 11" id="KW-0472">Membrane</keyword>
<evidence type="ECO:0000313" key="14">
    <source>
        <dbReference type="EMBL" id="MET1754182.1"/>
    </source>
</evidence>
<dbReference type="PANTHER" id="PTHR45436:SF8">
    <property type="entry name" value="HISTIDINE KINASE"/>
    <property type="match status" value="1"/>
</dbReference>
<reference evidence="14 15" key="1">
    <citation type="submission" date="2024-07" db="EMBL/GenBank/DDBJ databases">
        <title>Novosphingobium kalidii RD2P27.</title>
        <authorList>
            <person name="Sun J.-Q."/>
        </authorList>
    </citation>
    <scope>NUCLEOTIDE SEQUENCE [LARGE SCALE GENOMIC DNA]</scope>
    <source>
        <strain evidence="14 15">RD2P27</strain>
    </source>
</reference>
<feature type="transmembrane region" description="Helical" evidence="11">
    <location>
        <begin position="130"/>
        <end position="152"/>
    </location>
</feature>
<evidence type="ECO:0000256" key="8">
    <source>
        <dbReference type="ARBA" id="ARBA00022989"/>
    </source>
</evidence>
<dbReference type="PANTHER" id="PTHR45436">
    <property type="entry name" value="SENSOR HISTIDINE KINASE YKOH"/>
    <property type="match status" value="1"/>
</dbReference>